<dbReference type="AlphaFoldDB" id="A0A2H1VC54"/>
<proteinExistence type="predicted"/>
<accession>A0A2H1VC54</accession>
<reference evidence="2" key="1">
    <citation type="submission" date="2016-07" db="EMBL/GenBank/DDBJ databases">
        <authorList>
            <person name="Bretaudeau A."/>
        </authorList>
    </citation>
    <scope>NUCLEOTIDE SEQUENCE</scope>
    <source>
        <strain evidence="2">Rice</strain>
        <tissue evidence="2">Whole body</tissue>
    </source>
</reference>
<evidence type="ECO:0000256" key="1">
    <source>
        <dbReference type="SAM" id="MobiDB-lite"/>
    </source>
</evidence>
<dbReference type="EMBL" id="ODYU01001762">
    <property type="protein sequence ID" value="SOQ38407.1"/>
    <property type="molecule type" value="Genomic_DNA"/>
</dbReference>
<gene>
    <name evidence="2" type="ORF">SFRICE_011555</name>
</gene>
<evidence type="ECO:0000313" key="2">
    <source>
        <dbReference type="EMBL" id="SOQ38407.1"/>
    </source>
</evidence>
<protein>
    <submittedName>
        <fullName evidence="2">SFRICE_011555</fullName>
    </submittedName>
</protein>
<organism evidence="2">
    <name type="scientific">Spodoptera frugiperda</name>
    <name type="common">Fall armyworm</name>
    <dbReference type="NCBI Taxonomy" id="7108"/>
    <lineage>
        <taxon>Eukaryota</taxon>
        <taxon>Metazoa</taxon>
        <taxon>Ecdysozoa</taxon>
        <taxon>Arthropoda</taxon>
        <taxon>Hexapoda</taxon>
        <taxon>Insecta</taxon>
        <taxon>Pterygota</taxon>
        <taxon>Neoptera</taxon>
        <taxon>Endopterygota</taxon>
        <taxon>Lepidoptera</taxon>
        <taxon>Glossata</taxon>
        <taxon>Ditrysia</taxon>
        <taxon>Noctuoidea</taxon>
        <taxon>Noctuidae</taxon>
        <taxon>Amphipyrinae</taxon>
        <taxon>Spodoptera</taxon>
    </lineage>
</organism>
<feature type="region of interest" description="Disordered" evidence="1">
    <location>
        <begin position="75"/>
        <end position="94"/>
    </location>
</feature>
<name>A0A2H1VC54_SPOFR</name>
<sequence>MPCCGCWWNGRQRHRPPDPDTSVYVSEILMRRFCDIQYRGKAGEGYFKLHNVTSQLRSISACQLLSKRFFSHGEGKRNANGAQPSTQLGRKPAPNFNEIRRNVRISHGDTGIFCLSQANPQFALLEIFGVAS</sequence>